<evidence type="ECO:0000256" key="5">
    <source>
        <dbReference type="ARBA" id="ARBA00023070"/>
    </source>
</evidence>
<dbReference type="InterPro" id="IPR002937">
    <property type="entry name" value="Amino_oxidase"/>
</dbReference>
<evidence type="ECO:0000256" key="4">
    <source>
        <dbReference type="ARBA" id="ARBA00017871"/>
    </source>
</evidence>
<dbReference type="GO" id="GO:0009851">
    <property type="term" value="P:auxin biosynthetic process"/>
    <property type="evidence" value="ECO:0007669"/>
    <property type="project" value="UniProtKB-KW"/>
</dbReference>
<evidence type="ECO:0000313" key="8">
    <source>
        <dbReference type="EMBL" id="MDC8015997.1"/>
    </source>
</evidence>
<dbReference type="SUPFAM" id="SSF51905">
    <property type="entry name" value="FAD/NAD(P)-binding domain"/>
    <property type="match status" value="1"/>
</dbReference>
<keyword evidence="5" id="KW-0073">Auxin biosynthesis</keyword>
<organism evidence="8 9">
    <name type="scientific">Tahibacter soli</name>
    <dbReference type="NCBI Taxonomy" id="2983605"/>
    <lineage>
        <taxon>Bacteria</taxon>
        <taxon>Pseudomonadati</taxon>
        <taxon>Pseudomonadota</taxon>
        <taxon>Gammaproteobacteria</taxon>
        <taxon>Lysobacterales</taxon>
        <taxon>Rhodanobacteraceae</taxon>
        <taxon>Tahibacter</taxon>
    </lineage>
</organism>
<name>A0A9X3YPD0_9GAMM</name>
<evidence type="ECO:0000313" key="9">
    <source>
        <dbReference type="Proteomes" id="UP001139971"/>
    </source>
</evidence>
<keyword evidence="9" id="KW-1185">Reference proteome</keyword>
<dbReference type="Proteomes" id="UP001139971">
    <property type="component" value="Unassembled WGS sequence"/>
</dbReference>
<evidence type="ECO:0000256" key="6">
    <source>
        <dbReference type="ARBA" id="ARBA00047321"/>
    </source>
</evidence>
<dbReference type="InterPro" id="IPR036188">
    <property type="entry name" value="FAD/NAD-bd_sf"/>
</dbReference>
<comment type="pathway">
    <text evidence="1">Plant hormone metabolism; auxin biosynthesis.</text>
</comment>
<gene>
    <name evidence="8" type="ORF">OD750_026020</name>
</gene>
<dbReference type="EMBL" id="JAOVZO020000023">
    <property type="protein sequence ID" value="MDC8015997.1"/>
    <property type="molecule type" value="Genomic_DNA"/>
</dbReference>
<dbReference type="GO" id="GO:0050361">
    <property type="term" value="F:tryptophan 2-monooxygenase activity"/>
    <property type="evidence" value="ECO:0007669"/>
    <property type="project" value="UniProtKB-EC"/>
</dbReference>
<dbReference type="InterPro" id="IPR050281">
    <property type="entry name" value="Flavin_monoamine_oxidase"/>
</dbReference>
<evidence type="ECO:0000256" key="2">
    <source>
        <dbReference type="ARBA" id="ARBA00005833"/>
    </source>
</evidence>
<dbReference type="AlphaFoldDB" id="A0A9X3YPD0"/>
<comment type="caution">
    <text evidence="8">The sequence shown here is derived from an EMBL/GenBank/DDBJ whole genome shotgun (WGS) entry which is preliminary data.</text>
</comment>
<feature type="domain" description="Amine oxidase" evidence="7">
    <location>
        <begin position="28"/>
        <end position="423"/>
    </location>
</feature>
<dbReference type="PANTHER" id="PTHR10742">
    <property type="entry name" value="FLAVIN MONOAMINE OXIDASE"/>
    <property type="match status" value="1"/>
</dbReference>
<accession>A0A9X3YPD0</accession>
<dbReference type="EC" id="1.13.12.3" evidence="3"/>
<comment type="catalytic activity">
    <reaction evidence="6">
        <text>L-tryptophan + O2 = indole-3-acetamide + CO2 + H2O</text>
        <dbReference type="Rhea" id="RHEA:16165"/>
        <dbReference type="ChEBI" id="CHEBI:15377"/>
        <dbReference type="ChEBI" id="CHEBI:15379"/>
        <dbReference type="ChEBI" id="CHEBI:16031"/>
        <dbReference type="ChEBI" id="CHEBI:16526"/>
        <dbReference type="ChEBI" id="CHEBI:57912"/>
        <dbReference type="EC" id="1.13.12.3"/>
    </reaction>
</comment>
<dbReference type="RefSeq" id="WP_263543013.1">
    <property type="nucleotide sequence ID" value="NZ_JAOVZO020000023.1"/>
</dbReference>
<dbReference type="GO" id="GO:0001716">
    <property type="term" value="F:L-amino-acid oxidase activity"/>
    <property type="evidence" value="ECO:0007669"/>
    <property type="project" value="TreeGrafter"/>
</dbReference>
<dbReference type="Pfam" id="PF01593">
    <property type="entry name" value="Amino_oxidase"/>
    <property type="match status" value="2"/>
</dbReference>
<evidence type="ECO:0000259" key="7">
    <source>
        <dbReference type="Pfam" id="PF01593"/>
    </source>
</evidence>
<feature type="domain" description="Amine oxidase" evidence="7">
    <location>
        <begin position="451"/>
        <end position="538"/>
    </location>
</feature>
<dbReference type="GO" id="GO:0009063">
    <property type="term" value="P:amino acid catabolic process"/>
    <property type="evidence" value="ECO:0007669"/>
    <property type="project" value="TreeGrafter"/>
</dbReference>
<protein>
    <recommendedName>
        <fullName evidence="4">Tryptophan 2-monooxygenase</fullName>
        <ecNumber evidence="3">1.13.12.3</ecNumber>
    </recommendedName>
</protein>
<dbReference type="PANTHER" id="PTHR10742:SF342">
    <property type="entry name" value="AMINE OXIDASE"/>
    <property type="match status" value="1"/>
</dbReference>
<dbReference type="Gene3D" id="3.50.50.60">
    <property type="entry name" value="FAD/NAD(P)-binding domain"/>
    <property type="match status" value="1"/>
</dbReference>
<evidence type="ECO:0000256" key="1">
    <source>
        <dbReference type="ARBA" id="ARBA00004814"/>
    </source>
</evidence>
<sequence length="573" mass="62670">MTTTASSNTLALNRPPDTADVLIVGAGVSGLYCAWRLLNRDPNLKIAIVEKIGRIGGRLDTDRVIILDDAGKPVEVKDEEGGMRFNFGMQELIETAHDLGLDKRIVPFGMGNDNNRYYVRGRAFTVGESKADGNAIWSELYNLDVREQGLSPGDLIDSAYRAILAENRCDAPSDPTPQFWQTFRNTFTYDGIKLNEWGLWSLLMRFGYSQECVTMLSDVVGFAGPFHSSSNAGDALQILLDFPNDPKFHAFDQGFSTLIDALAAKIKGKATTTIGTTVTSLEAGEGGAIRACWASTPGVFPGDGERGTVTAAKVILALPKNAIETLAAASPLLTSDTAQYERFTRNLGGSVGMVLAKMNLYYHNAWWRDGSTNRAPIADGPSFTDLPADSFYVFDPITGESETGPAALTLYCDFNNADFWEELQEIGPKFTSPLQEHYNRQSPQVLFAASQAVVDEMTRQLTDVFATFAIPKPVLTSYRRWGDSEYFGYAYHQWGRGANDIEIIPALAKPYEKLDLYTCGESCSDQQGWVNGALRSAEIVLTQYFGLAPLIPDAANWVNPLDTSGQPEVLAVA</sequence>
<reference evidence="8" key="1">
    <citation type="submission" date="2023-02" db="EMBL/GenBank/DDBJ databases">
        <title>Tahibacter soli sp. nov. isolated from soil.</title>
        <authorList>
            <person name="Baek J.H."/>
            <person name="Lee J.K."/>
            <person name="Choi D.G."/>
            <person name="Jeon C.O."/>
        </authorList>
    </citation>
    <scope>NUCLEOTIDE SEQUENCE</scope>
    <source>
        <strain evidence="8">BL</strain>
    </source>
</reference>
<proteinExistence type="inferred from homology"/>
<comment type="similarity">
    <text evidence="2">Belongs to the tryptophan 2-monooxygenase family.</text>
</comment>
<evidence type="ECO:0000256" key="3">
    <source>
        <dbReference type="ARBA" id="ARBA00012535"/>
    </source>
</evidence>